<dbReference type="InterPro" id="IPR011042">
    <property type="entry name" value="6-blade_b-propeller_TolB-like"/>
</dbReference>
<dbReference type="InterPro" id="IPR016032">
    <property type="entry name" value="Sig_transdc_resp-reg_C-effctor"/>
</dbReference>
<protein>
    <recommendedName>
        <fullName evidence="6">OmpR/PhoB-type domain-containing protein</fullName>
    </recommendedName>
</protein>
<dbReference type="Gene3D" id="1.10.10.10">
    <property type="entry name" value="Winged helix-like DNA-binding domain superfamily/Winged helix DNA-binding domain"/>
    <property type="match status" value="1"/>
</dbReference>
<dbReference type="STRING" id="450851.PHZ_c1595"/>
<dbReference type="Gene3D" id="2.120.10.30">
    <property type="entry name" value="TolB, C-terminal domain"/>
    <property type="match status" value="2"/>
</dbReference>
<feature type="domain" description="OmpR/PhoB-type" evidence="6">
    <location>
        <begin position="184"/>
        <end position="280"/>
    </location>
</feature>
<dbReference type="AlphaFoldDB" id="B4RAV5"/>
<keyword evidence="5" id="KW-0472">Membrane</keyword>
<dbReference type="HOGENOM" id="CLU_395272_0_0_5"/>
<reference evidence="7 8" key="1">
    <citation type="journal article" date="2008" name="BMC Genomics">
        <title>Complete genome of Phenylobacterium zucineum - a novel facultative intracellular bacterium isolated from human erythroleukemia cell line K562.</title>
        <authorList>
            <person name="Luo Y."/>
            <person name="Xu X."/>
            <person name="Ding Z."/>
            <person name="Liu Z."/>
            <person name="Zhang B."/>
            <person name="Yan Z."/>
            <person name="Sun J."/>
            <person name="Hu S."/>
            <person name="Hu X."/>
        </authorList>
    </citation>
    <scope>NUCLEOTIDE SEQUENCE [LARGE SCALE GENOMIC DNA]</scope>
    <source>
        <strain evidence="7 8">HLK1</strain>
    </source>
</reference>
<dbReference type="GO" id="GO:0006355">
    <property type="term" value="P:regulation of DNA-templated transcription"/>
    <property type="evidence" value="ECO:0007669"/>
    <property type="project" value="InterPro"/>
</dbReference>
<evidence type="ECO:0000256" key="1">
    <source>
        <dbReference type="ARBA" id="ARBA00009820"/>
    </source>
</evidence>
<dbReference type="SUPFAM" id="SSF46894">
    <property type="entry name" value="C-terminal effector domain of the bipartite response regulators"/>
    <property type="match status" value="1"/>
</dbReference>
<dbReference type="PROSITE" id="PS51755">
    <property type="entry name" value="OMPR_PHOB"/>
    <property type="match status" value="1"/>
</dbReference>
<comment type="similarity">
    <text evidence="1">Belongs to the TolB family.</text>
</comment>
<feature type="transmembrane region" description="Helical" evidence="5">
    <location>
        <begin position="295"/>
        <end position="317"/>
    </location>
</feature>
<dbReference type="EMBL" id="CP000747">
    <property type="protein sequence ID" value="ACG78006.1"/>
    <property type="molecule type" value="Genomic_DNA"/>
</dbReference>
<dbReference type="PANTHER" id="PTHR36842:SF1">
    <property type="entry name" value="PROTEIN TOLB"/>
    <property type="match status" value="1"/>
</dbReference>
<keyword evidence="5" id="KW-0812">Transmembrane</keyword>
<keyword evidence="5" id="KW-1133">Transmembrane helix</keyword>
<proteinExistence type="inferred from homology"/>
<evidence type="ECO:0000256" key="4">
    <source>
        <dbReference type="SAM" id="MobiDB-lite"/>
    </source>
</evidence>
<dbReference type="InterPro" id="IPR001867">
    <property type="entry name" value="OmpR/PhoB-type_DNA-bd"/>
</dbReference>
<dbReference type="SUPFAM" id="SSF82171">
    <property type="entry name" value="DPP6 N-terminal domain-like"/>
    <property type="match status" value="1"/>
</dbReference>
<dbReference type="GO" id="GO:0000160">
    <property type="term" value="P:phosphorelay signal transduction system"/>
    <property type="evidence" value="ECO:0007669"/>
    <property type="project" value="InterPro"/>
</dbReference>
<dbReference type="KEGG" id="pzu:PHZ_c1595"/>
<dbReference type="eggNOG" id="COG3710">
    <property type="taxonomic scope" value="Bacteria"/>
</dbReference>
<evidence type="ECO:0000313" key="7">
    <source>
        <dbReference type="EMBL" id="ACG78006.1"/>
    </source>
</evidence>
<dbReference type="Gene3D" id="2.120.10.60">
    <property type="entry name" value="Tricorn protease N-terminal domain"/>
    <property type="match status" value="1"/>
</dbReference>
<dbReference type="PANTHER" id="PTHR36842">
    <property type="entry name" value="PROTEIN TOLB HOMOLOG"/>
    <property type="match status" value="1"/>
</dbReference>
<evidence type="ECO:0000313" key="8">
    <source>
        <dbReference type="Proteomes" id="UP000001868"/>
    </source>
</evidence>
<dbReference type="InterPro" id="IPR011659">
    <property type="entry name" value="WD40"/>
</dbReference>
<sequence>MQHREPARAHLRHRPGHGVPTARPERLAHEVRRRAPGRVVARIAAAGRPGRRLQPRQQVPRAGLAGQRRRVVAHRDRAHLLGPHPHLRGGRGGRPSHRRGHRRSQGADRRRHPSLHVVLRVFVRPTPAPRRAPWVPRPHLSGTLFCRRLGGRRAWVRTRSFADDLPMNEHTSIRPPREIVLAYEPAFRLAATEVRPAELEVEGPAGVRPLEPRVMKVLVALHRSLGAAVSREALGQQCWGGRIVSEDALTRCVVQLRKALAADPAIVVETIPTVGYRLQADGGAPTRAVRPPRRAALIAAAVAALAVMAALGGAWLWSQRPQAWAASDFRPLTSEPGFKTFPALSPDGRQVAYAHAALPFAPRDIHLRAVAGGEAAAVTSGPDDDFAPAWAPDGDRIAFLRRSPDGGCAVMVAIVPRGGERRLAPCREAGAHPTWLDARTLVVADTPAGGGLPRLSAIDATTGEVRALTAPPPDTLGDNEPQASPDGRQVAFRRTLRFGADEIVVLDVRTGRERTLTRDGWKAAGYVWSPDGRNLLFASNRGGGLGLWRLDARRPAEPEQVSLGLGVVSFLHMSADRTGQAVVEIARPRSGLVRLGPSGAPEARIVTASNDWDPVTGPDGAVAHISDRAGAPDLWISAPGGGATRLTEGLGSYVSSPAWSGDGRSLAFIAVIGRQADIFTVGRDGSRLLRLTDDGRDKRSPVFGPRGRVYYVERRGQAWRLMTVDPAAPGAAPAPVPGGQGWRSVQAAPSGALYGQRQGAETIGRLDGGAWRPAAEVWPYESWAASDDGVFILDTSARPRPALWFQPWSAPRRRLPDPGPMAARVTPSALGGATLGEALTEAVDLGLMRLGPARR</sequence>
<feature type="region of interest" description="Disordered" evidence="4">
    <location>
        <begin position="47"/>
        <end position="111"/>
    </location>
</feature>
<evidence type="ECO:0000256" key="3">
    <source>
        <dbReference type="PROSITE-ProRule" id="PRU01091"/>
    </source>
</evidence>
<organism evidence="7 8">
    <name type="scientific">Phenylobacterium zucineum (strain HLK1)</name>
    <dbReference type="NCBI Taxonomy" id="450851"/>
    <lineage>
        <taxon>Bacteria</taxon>
        <taxon>Pseudomonadati</taxon>
        <taxon>Pseudomonadota</taxon>
        <taxon>Alphaproteobacteria</taxon>
        <taxon>Caulobacterales</taxon>
        <taxon>Caulobacteraceae</taxon>
        <taxon>Phenylobacterium</taxon>
    </lineage>
</organism>
<evidence type="ECO:0000256" key="5">
    <source>
        <dbReference type="SAM" id="Phobius"/>
    </source>
</evidence>
<dbReference type="eggNOG" id="COG0823">
    <property type="taxonomic scope" value="Bacteria"/>
</dbReference>
<evidence type="ECO:0000259" key="6">
    <source>
        <dbReference type="PROSITE" id="PS51755"/>
    </source>
</evidence>
<name>B4RAV5_PHEZH</name>
<feature type="DNA-binding region" description="OmpR/PhoB-type" evidence="3">
    <location>
        <begin position="184"/>
        <end position="280"/>
    </location>
</feature>
<dbReference type="Pfam" id="PF00486">
    <property type="entry name" value="Trans_reg_C"/>
    <property type="match status" value="1"/>
</dbReference>
<feature type="region of interest" description="Disordered" evidence="4">
    <location>
        <begin position="1"/>
        <end position="23"/>
    </location>
</feature>
<gene>
    <name evidence="7" type="ordered locus">PHZ_c1595</name>
</gene>
<dbReference type="GO" id="GO:0003677">
    <property type="term" value="F:DNA binding"/>
    <property type="evidence" value="ECO:0007669"/>
    <property type="project" value="UniProtKB-UniRule"/>
</dbReference>
<feature type="compositionally biased region" description="Basic residues" evidence="4">
    <location>
        <begin position="85"/>
        <end position="111"/>
    </location>
</feature>
<dbReference type="Pfam" id="PF07676">
    <property type="entry name" value="PD40"/>
    <property type="match status" value="4"/>
</dbReference>
<dbReference type="InterPro" id="IPR036388">
    <property type="entry name" value="WH-like_DNA-bd_sf"/>
</dbReference>
<accession>B4RAV5</accession>
<dbReference type="Proteomes" id="UP000001868">
    <property type="component" value="Chromosome"/>
</dbReference>
<dbReference type="SMART" id="SM00862">
    <property type="entry name" value="Trans_reg_C"/>
    <property type="match status" value="1"/>
</dbReference>
<keyword evidence="2 3" id="KW-0238">DNA-binding</keyword>
<keyword evidence="8" id="KW-1185">Reference proteome</keyword>
<evidence type="ECO:0000256" key="2">
    <source>
        <dbReference type="ARBA" id="ARBA00023125"/>
    </source>
</evidence>